<accession>A0A816XXP8</accession>
<dbReference type="EMBL" id="HG994355">
    <property type="protein sequence ID" value="CAF2152021.1"/>
    <property type="molecule type" value="Genomic_DNA"/>
</dbReference>
<reference evidence="1" key="1">
    <citation type="submission" date="2021-01" db="EMBL/GenBank/DDBJ databases">
        <authorList>
            <consortium name="Genoscope - CEA"/>
            <person name="William W."/>
        </authorList>
    </citation>
    <scope>NUCLEOTIDE SEQUENCE</scope>
</reference>
<gene>
    <name evidence="1" type="ORF">DARMORV10_A01P26190.1</name>
</gene>
<dbReference type="Proteomes" id="UP001295469">
    <property type="component" value="Chromosome A01"/>
</dbReference>
<sequence length="70" mass="7914">LQDLTELRELDNAREEEMGELIALDMRVTALEQKEMGELIALDMRVTALEDAKNKMEALASLEASVVFYV</sequence>
<evidence type="ECO:0000313" key="1">
    <source>
        <dbReference type="EMBL" id="CAF2152021.1"/>
    </source>
</evidence>
<proteinExistence type="predicted"/>
<protein>
    <submittedName>
        <fullName evidence="1">(rape) hypothetical protein</fullName>
    </submittedName>
</protein>
<dbReference type="AlphaFoldDB" id="A0A816XXP8"/>
<name>A0A816XXP8_BRANA</name>
<organism evidence="1">
    <name type="scientific">Brassica napus</name>
    <name type="common">Rape</name>
    <dbReference type="NCBI Taxonomy" id="3708"/>
    <lineage>
        <taxon>Eukaryota</taxon>
        <taxon>Viridiplantae</taxon>
        <taxon>Streptophyta</taxon>
        <taxon>Embryophyta</taxon>
        <taxon>Tracheophyta</taxon>
        <taxon>Spermatophyta</taxon>
        <taxon>Magnoliopsida</taxon>
        <taxon>eudicotyledons</taxon>
        <taxon>Gunneridae</taxon>
        <taxon>Pentapetalae</taxon>
        <taxon>rosids</taxon>
        <taxon>malvids</taxon>
        <taxon>Brassicales</taxon>
        <taxon>Brassicaceae</taxon>
        <taxon>Brassiceae</taxon>
        <taxon>Brassica</taxon>
    </lineage>
</organism>
<feature type="non-terminal residue" evidence="1">
    <location>
        <position position="1"/>
    </location>
</feature>